<dbReference type="PROSITE" id="PS50290">
    <property type="entry name" value="PI3_4_KINASE_3"/>
    <property type="match status" value="1"/>
</dbReference>
<dbReference type="CDD" id="cd05169">
    <property type="entry name" value="PIKKc_TOR"/>
    <property type="match status" value="1"/>
</dbReference>
<evidence type="ECO:0000259" key="10">
    <source>
        <dbReference type="PROSITE" id="PS50290"/>
    </source>
</evidence>
<dbReference type="InterPro" id="IPR009076">
    <property type="entry name" value="FRB_dom"/>
</dbReference>
<dbReference type="InterPro" id="IPR003152">
    <property type="entry name" value="FATC_dom"/>
</dbReference>
<dbReference type="Pfam" id="PF02260">
    <property type="entry name" value="FATC"/>
    <property type="match status" value="1"/>
</dbReference>
<dbReference type="WBParaSite" id="HDID_0000471001-mRNA-1">
    <property type="protein sequence ID" value="HDID_0000471001-mRNA-1"/>
    <property type="gene ID" value="HDID_0000471001"/>
</dbReference>
<dbReference type="Gene3D" id="1.20.120.150">
    <property type="entry name" value="FKBP12-rapamycin binding domain"/>
    <property type="match status" value="1"/>
</dbReference>
<dbReference type="STRING" id="6216.A0A0R3SIE5"/>
<feature type="domain" description="FAT" evidence="11">
    <location>
        <begin position="1"/>
        <end position="541"/>
    </location>
</feature>
<feature type="region of interest" description="Disordered" evidence="9">
    <location>
        <begin position="955"/>
        <end position="986"/>
    </location>
</feature>
<dbReference type="InterPro" id="IPR018936">
    <property type="entry name" value="PI3/4_kinase_CS"/>
</dbReference>
<dbReference type="InterPro" id="IPR003151">
    <property type="entry name" value="PIK-rel_kinase_FAT"/>
</dbReference>
<dbReference type="GO" id="GO:0038202">
    <property type="term" value="P:TORC1 signaling"/>
    <property type="evidence" value="ECO:0007669"/>
    <property type="project" value="TreeGrafter"/>
</dbReference>
<dbReference type="GO" id="GO:0044877">
    <property type="term" value="F:protein-containing complex binding"/>
    <property type="evidence" value="ECO:0007669"/>
    <property type="project" value="InterPro"/>
</dbReference>
<dbReference type="InterPro" id="IPR036738">
    <property type="entry name" value="FRB_sf"/>
</dbReference>
<keyword evidence="6" id="KW-0418">Kinase</keyword>
<reference evidence="13" key="1">
    <citation type="submission" date="2017-02" db="UniProtKB">
        <authorList>
            <consortium name="WormBaseParasite"/>
        </authorList>
    </citation>
    <scope>IDENTIFICATION</scope>
</reference>
<dbReference type="PROSITE" id="PS00916">
    <property type="entry name" value="PI3_4_KINASE_2"/>
    <property type="match status" value="1"/>
</dbReference>
<feature type="domain" description="FATC" evidence="12">
    <location>
        <begin position="1091"/>
        <end position="1123"/>
    </location>
</feature>
<dbReference type="SUPFAM" id="SSF56112">
    <property type="entry name" value="Protein kinase-like (PK-like)"/>
    <property type="match status" value="1"/>
</dbReference>
<dbReference type="GO" id="GO:0005737">
    <property type="term" value="C:cytoplasm"/>
    <property type="evidence" value="ECO:0007669"/>
    <property type="project" value="TreeGrafter"/>
</dbReference>
<proteinExistence type="inferred from homology"/>
<accession>A0A0R3SIE5</accession>
<dbReference type="Pfam" id="PF23593">
    <property type="entry name" value="HEAT_ATR"/>
    <property type="match status" value="1"/>
</dbReference>
<dbReference type="GO" id="GO:0031931">
    <property type="term" value="C:TORC1 complex"/>
    <property type="evidence" value="ECO:0007669"/>
    <property type="project" value="TreeGrafter"/>
</dbReference>
<sequence>LDTMAWERWNNLNEGARQQVAPIAASAAITLGAWCRAAHYTSAFSPADHEGGFYRALLALHDGNYAAALDEVAKARSILSANLIPLTTEGYQRTYPDLVDAQLLSEVEEVIQYKLIPERRAVLQDAWHQRLMGCQSVVEDWGRIIQLRRLVLDPKENIKSCLRYAGLCRRSGRLSLSFQVINRMLPSDPSSTDWNQVIESPDPAIVFSYTKLLWSLNMRQEAVTRLQVLRDKVIEPMLRSSINKLEEASQEVGQQGLVKSEMVSSLTTNIEDLKKLICSRRLGNWYTDLYIHSSSADGHAVNQASSVDSTLLKKCNVSGDALQNGDLHDPALQAGLSDSGVSAGFTDDKIVSLHNFVIQCYRTATEHSPGCRAAWQAWAMANYDLSTRLATEQAQLDQKEAKIKQMMASDSVSEKTTFNESLAAINQRRILLQKGIEQLAAPSVRGYINSISISTDNNLQDILRLINQLFQFGHFAEIQSVVRDGLTKIRLQNWLPVLQQLLARIDTPYEHVASIIVDLIIGVSRQYPQAVVNNLVLAFKSGGSDRRRYYATKILYFMEEHSPRLVYEAFLLNEELIRLSVSWMEMWFECLEDASRVYFGEKDTSKMFRLMYPLHQVMERGSETPNEAAFLQEFGKELNNSRIYCERFESQGSNGKSYVFLLKGHEDTRQDERVMQFFGLINTLLMSHPDTLRRNLTIERFSVIPLSTNTGLIGWVPNSDTMHSLIREYRDKTDITLNQEHREMLHLAPDFDRLNLSQKTEVFEAGLRVSNGRDLANILWYKSHNSEVWFERRTTFIRSLAVMSMVGYILGLGDRHPSNLMLCRETGKIIHIDFGDCFEVAMMREKYPEKVPFRLTRMLVAAMEVTGIDGTYRHTCETVMQLMRTNRDSLLAVLEAFIHDPLLQWVLLDTKKPTLAGNGQAPGSIVLQQQGQGQQQQPNGGGKFVSGQQVLPEAVAGRHSQQQSARATSQQQAAAGGRNPTNSAIPYVFTDPNYPSSLSLRDCRHINPWRHHLCNGPWLGCYETAKGMRRQTETGAIICDRVGMQNFIFSAKPPSETEMYDDMQSGGMGNARARDVLSRIRRKLDGNENGCQTTVRQQVDDLIREATSTRNVSQMYIGWCAFW</sequence>
<dbReference type="InterPro" id="IPR057564">
    <property type="entry name" value="HEAT_ATR"/>
</dbReference>
<organism evidence="13">
    <name type="scientific">Hymenolepis diminuta</name>
    <name type="common">Rat tapeworm</name>
    <dbReference type="NCBI Taxonomy" id="6216"/>
    <lineage>
        <taxon>Eukaryota</taxon>
        <taxon>Metazoa</taxon>
        <taxon>Spiralia</taxon>
        <taxon>Lophotrochozoa</taxon>
        <taxon>Platyhelminthes</taxon>
        <taxon>Cestoda</taxon>
        <taxon>Eucestoda</taxon>
        <taxon>Cyclophyllidea</taxon>
        <taxon>Hymenolepididae</taxon>
        <taxon>Hymenolepis</taxon>
    </lineage>
</organism>
<dbReference type="InterPro" id="IPR011009">
    <property type="entry name" value="Kinase-like_dom_sf"/>
</dbReference>
<comment type="similarity">
    <text evidence="1">Belongs to the PI3/PI4-kinase family.</text>
</comment>
<dbReference type="Pfam" id="PF02259">
    <property type="entry name" value="FAT"/>
    <property type="match status" value="2"/>
</dbReference>
<evidence type="ECO:0000256" key="5">
    <source>
        <dbReference type="ARBA" id="ARBA00022741"/>
    </source>
</evidence>
<keyword evidence="5" id="KW-0547">Nucleotide-binding</keyword>
<dbReference type="PANTHER" id="PTHR11139:SF9">
    <property type="entry name" value="SERINE_THREONINE-PROTEIN KINASE MTOR"/>
    <property type="match status" value="1"/>
</dbReference>
<dbReference type="InterPro" id="IPR014009">
    <property type="entry name" value="PIK_FAT"/>
</dbReference>
<evidence type="ECO:0000256" key="9">
    <source>
        <dbReference type="SAM" id="MobiDB-lite"/>
    </source>
</evidence>
<dbReference type="Pfam" id="PF08771">
    <property type="entry name" value="FRB_dom"/>
    <property type="match status" value="1"/>
</dbReference>
<evidence type="ECO:0000256" key="4">
    <source>
        <dbReference type="ARBA" id="ARBA00022737"/>
    </source>
</evidence>
<dbReference type="AlphaFoldDB" id="A0A0R3SIE5"/>
<dbReference type="Pfam" id="PF00454">
    <property type="entry name" value="PI3_PI4_kinase"/>
    <property type="match status" value="1"/>
</dbReference>
<dbReference type="PROSITE" id="PS51189">
    <property type="entry name" value="FAT"/>
    <property type="match status" value="1"/>
</dbReference>
<protein>
    <recommendedName>
        <fullName evidence="2">non-specific serine/threonine protein kinase</fullName>
        <ecNumber evidence="2">2.7.11.1</ecNumber>
    </recommendedName>
</protein>
<evidence type="ECO:0000256" key="2">
    <source>
        <dbReference type="ARBA" id="ARBA00012513"/>
    </source>
</evidence>
<comment type="catalytic activity">
    <reaction evidence="8">
        <text>L-seryl-[protein] + ATP = O-phospho-L-seryl-[protein] + ADP + H(+)</text>
        <dbReference type="Rhea" id="RHEA:17989"/>
        <dbReference type="Rhea" id="RHEA-COMP:9863"/>
        <dbReference type="Rhea" id="RHEA-COMP:11604"/>
        <dbReference type="ChEBI" id="CHEBI:15378"/>
        <dbReference type="ChEBI" id="CHEBI:29999"/>
        <dbReference type="ChEBI" id="CHEBI:30616"/>
        <dbReference type="ChEBI" id="CHEBI:83421"/>
        <dbReference type="ChEBI" id="CHEBI:456216"/>
        <dbReference type="EC" id="2.7.11.1"/>
    </reaction>
</comment>
<name>A0A0R3SIE5_HYMDI</name>
<evidence type="ECO:0000259" key="11">
    <source>
        <dbReference type="PROSITE" id="PS51189"/>
    </source>
</evidence>
<feature type="compositionally biased region" description="Low complexity" evidence="9">
    <location>
        <begin position="960"/>
        <end position="975"/>
    </location>
</feature>
<dbReference type="GO" id="GO:0016242">
    <property type="term" value="P:negative regulation of macroautophagy"/>
    <property type="evidence" value="ECO:0007669"/>
    <property type="project" value="TreeGrafter"/>
</dbReference>
<feature type="domain" description="PI3K/PI4K catalytic" evidence="10">
    <location>
        <begin position="630"/>
        <end position="947"/>
    </location>
</feature>
<dbReference type="InterPro" id="IPR026683">
    <property type="entry name" value="TOR_cat"/>
</dbReference>
<dbReference type="GO" id="GO:0005634">
    <property type="term" value="C:nucleus"/>
    <property type="evidence" value="ECO:0007669"/>
    <property type="project" value="TreeGrafter"/>
</dbReference>
<dbReference type="GO" id="GO:0031932">
    <property type="term" value="C:TORC2 complex"/>
    <property type="evidence" value="ECO:0007669"/>
    <property type="project" value="TreeGrafter"/>
</dbReference>
<dbReference type="SMART" id="SM00146">
    <property type="entry name" value="PI3Kc"/>
    <property type="match status" value="1"/>
</dbReference>
<dbReference type="InterPro" id="IPR036940">
    <property type="entry name" value="PI3/4_kinase_cat_sf"/>
</dbReference>
<dbReference type="GO" id="GO:0005524">
    <property type="term" value="F:ATP binding"/>
    <property type="evidence" value="ECO:0007669"/>
    <property type="project" value="UniProtKB-KW"/>
</dbReference>
<evidence type="ECO:0000256" key="7">
    <source>
        <dbReference type="ARBA" id="ARBA00022840"/>
    </source>
</evidence>
<dbReference type="SMART" id="SM01343">
    <property type="entry name" value="FATC"/>
    <property type="match status" value="1"/>
</dbReference>
<keyword evidence="7" id="KW-0067">ATP-binding</keyword>
<dbReference type="GO" id="GO:0004674">
    <property type="term" value="F:protein serine/threonine kinase activity"/>
    <property type="evidence" value="ECO:0007669"/>
    <property type="project" value="UniProtKB-EC"/>
</dbReference>
<dbReference type="Gene3D" id="1.10.1070.11">
    <property type="entry name" value="Phosphatidylinositol 3-/4-kinase, catalytic domain"/>
    <property type="match status" value="1"/>
</dbReference>
<keyword evidence="3" id="KW-0808">Transferase</keyword>
<dbReference type="FunFam" id="1.10.1070.11:FF:000029">
    <property type="entry name" value="Serine/threonine-protein kinase TOR"/>
    <property type="match status" value="1"/>
</dbReference>
<dbReference type="InterPro" id="IPR000403">
    <property type="entry name" value="PI3/4_kinase_cat_dom"/>
</dbReference>
<evidence type="ECO:0000256" key="1">
    <source>
        <dbReference type="ARBA" id="ARBA00011031"/>
    </source>
</evidence>
<dbReference type="PANTHER" id="PTHR11139">
    <property type="entry name" value="ATAXIA TELANGIECTASIA MUTATED ATM -RELATED"/>
    <property type="match status" value="1"/>
</dbReference>
<evidence type="ECO:0000256" key="6">
    <source>
        <dbReference type="ARBA" id="ARBA00022777"/>
    </source>
</evidence>
<evidence type="ECO:0000259" key="12">
    <source>
        <dbReference type="PROSITE" id="PS51190"/>
    </source>
</evidence>
<evidence type="ECO:0000256" key="3">
    <source>
        <dbReference type="ARBA" id="ARBA00022679"/>
    </source>
</evidence>
<evidence type="ECO:0000313" key="13">
    <source>
        <dbReference type="WBParaSite" id="HDID_0000471001-mRNA-1"/>
    </source>
</evidence>
<keyword evidence="4" id="KW-0677">Repeat</keyword>
<dbReference type="PROSITE" id="PS51190">
    <property type="entry name" value="FATC"/>
    <property type="match status" value="1"/>
</dbReference>
<evidence type="ECO:0000256" key="8">
    <source>
        <dbReference type="ARBA" id="ARBA00048679"/>
    </source>
</evidence>
<dbReference type="InterPro" id="IPR050517">
    <property type="entry name" value="DDR_Repair_Kinase"/>
</dbReference>
<dbReference type="SMART" id="SM01345">
    <property type="entry name" value="Rapamycin_bind"/>
    <property type="match status" value="1"/>
</dbReference>
<dbReference type="EC" id="2.7.11.1" evidence="2"/>